<evidence type="ECO:0000313" key="1">
    <source>
        <dbReference type="EMBL" id="VEG75710.1"/>
    </source>
</evidence>
<dbReference type="AlphaFoldDB" id="A0A3S4U3N4"/>
<organism evidence="1 2">
    <name type="scientific">Actinomyces slackii</name>
    <dbReference type="NCBI Taxonomy" id="52774"/>
    <lineage>
        <taxon>Bacteria</taxon>
        <taxon>Bacillati</taxon>
        <taxon>Actinomycetota</taxon>
        <taxon>Actinomycetes</taxon>
        <taxon>Actinomycetales</taxon>
        <taxon>Actinomycetaceae</taxon>
        <taxon>Actinomyces</taxon>
    </lineage>
</organism>
<dbReference type="KEGG" id="asla:NCTC11923_02385"/>
<dbReference type="EMBL" id="LR134363">
    <property type="protein sequence ID" value="VEG75710.1"/>
    <property type="molecule type" value="Genomic_DNA"/>
</dbReference>
<reference evidence="1 2" key="1">
    <citation type="submission" date="2018-12" db="EMBL/GenBank/DDBJ databases">
        <authorList>
            <consortium name="Pathogen Informatics"/>
        </authorList>
    </citation>
    <scope>NUCLEOTIDE SEQUENCE [LARGE SCALE GENOMIC DNA]</scope>
    <source>
        <strain evidence="1 2">NCTC11923</strain>
    </source>
</reference>
<dbReference type="RefSeq" id="WP_026427992.1">
    <property type="nucleotide sequence ID" value="NZ_LR134363.1"/>
</dbReference>
<proteinExistence type="predicted"/>
<protein>
    <submittedName>
        <fullName evidence="1">Uncharacterized protein</fullName>
    </submittedName>
</protein>
<evidence type="ECO:0000313" key="2">
    <source>
        <dbReference type="Proteomes" id="UP000276899"/>
    </source>
</evidence>
<name>A0A3S4U3N4_9ACTO</name>
<sequence>MSTPSIPSAASALPTLCGGPASRVGPLRACERTFNVLVADDGLFGSACGSAAMGAARILRRMGVDVRIRQLDARAPIESQLMWAATVLVDQCQWGDQRDEGTAATRLVMAQALAAGRHVVVCAESGESMRTHAPRVSEAAIMTEADPHRLALLWLERGTGALAG</sequence>
<dbReference type="Proteomes" id="UP000276899">
    <property type="component" value="Chromosome"/>
</dbReference>
<accession>A0A3S4U3N4</accession>
<keyword evidence="2" id="KW-1185">Reference proteome</keyword>
<gene>
    <name evidence="1" type="ORF">NCTC11923_02385</name>
</gene>